<dbReference type="Proteomes" id="UP001172457">
    <property type="component" value="Chromosome 4"/>
</dbReference>
<gene>
    <name evidence="2" type="ORF">OSB04_016651</name>
</gene>
<dbReference type="EMBL" id="JARYMX010000004">
    <property type="protein sequence ID" value="KAJ9552606.1"/>
    <property type="molecule type" value="Genomic_DNA"/>
</dbReference>
<reference evidence="2" key="1">
    <citation type="submission" date="2023-03" db="EMBL/GenBank/DDBJ databases">
        <title>Chromosome-scale reference genome and RAD-based genetic map of yellow starthistle (Centaurea solstitialis) reveal putative structural variation and QTLs associated with invader traits.</title>
        <authorList>
            <person name="Reatini B."/>
            <person name="Cang F.A."/>
            <person name="Jiang Q."/>
            <person name="Mckibben M.T.W."/>
            <person name="Barker M.S."/>
            <person name="Rieseberg L.H."/>
            <person name="Dlugosch K.M."/>
        </authorList>
    </citation>
    <scope>NUCLEOTIDE SEQUENCE</scope>
    <source>
        <strain evidence="2">CAN-66</strain>
        <tissue evidence="2">Leaf</tissue>
    </source>
</reference>
<keyword evidence="3" id="KW-1185">Reference proteome</keyword>
<evidence type="ECO:0000313" key="3">
    <source>
        <dbReference type="Proteomes" id="UP001172457"/>
    </source>
</evidence>
<feature type="region of interest" description="Disordered" evidence="1">
    <location>
        <begin position="273"/>
        <end position="292"/>
    </location>
</feature>
<protein>
    <submittedName>
        <fullName evidence="2">Uncharacterized protein</fullName>
    </submittedName>
</protein>
<dbReference type="AlphaFoldDB" id="A0AA38WLA2"/>
<sequence length="292" mass="33277">MKIFYASFASSLSRLSLLQVHDQGGRRSVPRFLSRIFQQSLGTRYPADDLKYPTIGYTILSHREFRGSPSLHDVLASSLRVTMAMVSPTMYFQTSFFFFNSYRCDRGRKSLQVQNHRASRSDDRGSTIPTSVDDDFGQIARIFPVTCQTREVGYSLTLIQGLGLVHVERCLLTRKNDRGYAPCRLETQQRSKSWTFDSSFWTRERERGRSESFSKLCRKVSHPVKSSDSLRGQRSRRVHAGLIRELSTSLKSSAGFHCFIPDFVMENTGTTSFMSTGSQSKPPTLISEEYPQ</sequence>
<evidence type="ECO:0000256" key="1">
    <source>
        <dbReference type="SAM" id="MobiDB-lite"/>
    </source>
</evidence>
<evidence type="ECO:0000313" key="2">
    <source>
        <dbReference type="EMBL" id="KAJ9552606.1"/>
    </source>
</evidence>
<proteinExistence type="predicted"/>
<accession>A0AA38WLA2</accession>
<comment type="caution">
    <text evidence="2">The sequence shown here is derived from an EMBL/GenBank/DDBJ whole genome shotgun (WGS) entry which is preliminary data.</text>
</comment>
<name>A0AA38WLA2_9ASTR</name>
<feature type="compositionally biased region" description="Polar residues" evidence="1">
    <location>
        <begin position="273"/>
        <end position="282"/>
    </location>
</feature>
<organism evidence="2 3">
    <name type="scientific">Centaurea solstitialis</name>
    <name type="common">yellow star-thistle</name>
    <dbReference type="NCBI Taxonomy" id="347529"/>
    <lineage>
        <taxon>Eukaryota</taxon>
        <taxon>Viridiplantae</taxon>
        <taxon>Streptophyta</taxon>
        <taxon>Embryophyta</taxon>
        <taxon>Tracheophyta</taxon>
        <taxon>Spermatophyta</taxon>
        <taxon>Magnoliopsida</taxon>
        <taxon>eudicotyledons</taxon>
        <taxon>Gunneridae</taxon>
        <taxon>Pentapetalae</taxon>
        <taxon>asterids</taxon>
        <taxon>campanulids</taxon>
        <taxon>Asterales</taxon>
        <taxon>Asteraceae</taxon>
        <taxon>Carduoideae</taxon>
        <taxon>Cardueae</taxon>
        <taxon>Centaureinae</taxon>
        <taxon>Centaurea</taxon>
    </lineage>
</organism>